<dbReference type="Proteomes" id="UP000094801">
    <property type="component" value="Unassembled WGS sequence"/>
</dbReference>
<dbReference type="InterPro" id="IPR012677">
    <property type="entry name" value="Nucleotide-bd_a/b_plait_sf"/>
</dbReference>
<dbReference type="GO" id="GO:0000906">
    <property type="term" value="F:6,7-dimethyl-8-ribityllumazine synthase activity"/>
    <property type="evidence" value="ECO:0007669"/>
    <property type="project" value="UniProtKB-EC"/>
</dbReference>
<dbReference type="GO" id="GO:0005730">
    <property type="term" value="C:nucleolus"/>
    <property type="evidence" value="ECO:0007669"/>
    <property type="project" value="UniProtKB-SubCell"/>
</dbReference>
<feature type="compositionally biased region" description="Basic and acidic residues" evidence="17">
    <location>
        <begin position="170"/>
        <end position="188"/>
    </location>
</feature>
<dbReference type="Pfam" id="PF00076">
    <property type="entry name" value="RRM_1"/>
    <property type="match status" value="1"/>
</dbReference>
<accession>A0A1E4SYR3</accession>
<feature type="domain" description="RRM" evidence="18">
    <location>
        <begin position="305"/>
        <end position="387"/>
    </location>
</feature>
<dbReference type="InterPro" id="IPR039119">
    <property type="entry name" value="ABT1/Esf2"/>
</dbReference>
<name>A0A1E4SYR3_9ASCO</name>
<evidence type="ECO:0000313" key="20">
    <source>
        <dbReference type="Proteomes" id="UP000094801"/>
    </source>
</evidence>
<dbReference type="FunFam" id="3.40.50.960:FF:000007">
    <property type="entry name" value="6,7-dimethyl-8-ribityllumazine synthase"/>
    <property type="match status" value="1"/>
</dbReference>
<protein>
    <recommendedName>
        <fullName evidence="15">6,7-dimethyl-8-ribityllumazine synthase</fullName>
        <ecNumber evidence="6">2.5.1.78</ecNumber>
    </recommendedName>
    <alternativeName>
        <fullName evidence="13">18S rRNA factor 2</fullName>
    </alternativeName>
    <alternativeName>
        <fullName evidence="7 8">Pre-rRNA-processing protein ESF2</fullName>
    </alternativeName>
</protein>
<comment type="subunit">
    <text evidence="5">Homopentamer.</text>
</comment>
<comment type="similarity">
    <text evidence="3">Belongs to the ESF2/ABP1 family.</text>
</comment>
<dbReference type="InterPro" id="IPR036467">
    <property type="entry name" value="LS/RS_sf"/>
</dbReference>
<evidence type="ECO:0000256" key="6">
    <source>
        <dbReference type="ARBA" id="ARBA00012664"/>
    </source>
</evidence>
<evidence type="ECO:0000256" key="7">
    <source>
        <dbReference type="ARBA" id="ARBA00013906"/>
    </source>
</evidence>
<proteinExistence type="inferred from homology"/>
<evidence type="ECO:0000256" key="3">
    <source>
        <dbReference type="ARBA" id="ARBA00005819"/>
    </source>
</evidence>
<dbReference type="GO" id="GO:0000472">
    <property type="term" value="P:endonucleolytic cleavage to generate mature 5'-end of SSU-rRNA from (SSU-rRNA, 5.8S rRNA, LSU-rRNA)"/>
    <property type="evidence" value="ECO:0007669"/>
    <property type="project" value="TreeGrafter"/>
</dbReference>
<dbReference type="EC" id="2.5.1.78" evidence="6"/>
<dbReference type="Gene3D" id="3.40.50.960">
    <property type="entry name" value="Lumazine/riboflavin synthase"/>
    <property type="match status" value="1"/>
</dbReference>
<dbReference type="Pfam" id="PF00885">
    <property type="entry name" value="DMRL_synthase"/>
    <property type="match status" value="1"/>
</dbReference>
<comment type="pathway">
    <text evidence="2">Cofactor biosynthesis; riboflavin biosynthesis; riboflavin from 2-hydroxy-3-oxobutyl phosphate and 5-amino-6-(D-ribitylamino)uracil: step 1/2.</text>
</comment>
<evidence type="ECO:0000256" key="14">
    <source>
        <dbReference type="ARBA" id="ARBA00048785"/>
    </source>
</evidence>
<dbReference type="InterPro" id="IPR034964">
    <property type="entry name" value="LS"/>
</dbReference>
<keyword evidence="11 16" id="KW-0694">RNA-binding</keyword>
<evidence type="ECO:0000256" key="11">
    <source>
        <dbReference type="ARBA" id="ARBA00022884"/>
    </source>
</evidence>
<keyword evidence="9" id="KW-0686">Riboflavin biosynthesis</keyword>
<dbReference type="InterPro" id="IPR000504">
    <property type="entry name" value="RRM_dom"/>
</dbReference>
<dbReference type="InterPro" id="IPR002180">
    <property type="entry name" value="LS/RS"/>
</dbReference>
<comment type="catalytic activity">
    <reaction evidence="14">
        <text>(2S)-2-hydroxy-3-oxobutyl phosphate + 5-amino-6-(D-ribitylamino)uracil = 6,7-dimethyl-8-(1-D-ribityl)lumazine + phosphate + 2 H2O + H(+)</text>
        <dbReference type="Rhea" id="RHEA:26152"/>
        <dbReference type="ChEBI" id="CHEBI:15377"/>
        <dbReference type="ChEBI" id="CHEBI:15378"/>
        <dbReference type="ChEBI" id="CHEBI:15934"/>
        <dbReference type="ChEBI" id="CHEBI:43474"/>
        <dbReference type="ChEBI" id="CHEBI:58201"/>
        <dbReference type="ChEBI" id="CHEBI:58830"/>
        <dbReference type="EC" id="2.5.1.78"/>
    </reaction>
</comment>
<organism evidence="19 20">
    <name type="scientific">[Candida] arabinofermentans NRRL YB-2248</name>
    <dbReference type="NCBI Taxonomy" id="983967"/>
    <lineage>
        <taxon>Eukaryota</taxon>
        <taxon>Fungi</taxon>
        <taxon>Dikarya</taxon>
        <taxon>Ascomycota</taxon>
        <taxon>Saccharomycotina</taxon>
        <taxon>Pichiomycetes</taxon>
        <taxon>Pichiales</taxon>
        <taxon>Pichiaceae</taxon>
        <taxon>Ogataea</taxon>
        <taxon>Ogataea/Candida clade</taxon>
    </lineage>
</organism>
<evidence type="ECO:0000256" key="1">
    <source>
        <dbReference type="ARBA" id="ARBA00004604"/>
    </source>
</evidence>
<evidence type="ECO:0000259" key="18">
    <source>
        <dbReference type="PROSITE" id="PS50102"/>
    </source>
</evidence>
<dbReference type="SUPFAM" id="SSF54928">
    <property type="entry name" value="RNA-binding domain, RBD"/>
    <property type="match status" value="1"/>
</dbReference>
<reference evidence="20" key="1">
    <citation type="submission" date="2016-04" db="EMBL/GenBank/DDBJ databases">
        <title>Comparative genomics of biotechnologically important yeasts.</title>
        <authorList>
            <consortium name="DOE Joint Genome Institute"/>
            <person name="Riley R."/>
            <person name="Haridas S."/>
            <person name="Wolfe K.H."/>
            <person name="Lopes M.R."/>
            <person name="Hittinger C.T."/>
            <person name="Goker M."/>
            <person name="Salamov A."/>
            <person name="Wisecaver J."/>
            <person name="Long T.M."/>
            <person name="Aerts A.L."/>
            <person name="Barry K."/>
            <person name="Choi C."/>
            <person name="Clum A."/>
            <person name="Coughlan A.Y."/>
            <person name="Deshpande S."/>
            <person name="Douglass A.P."/>
            <person name="Hanson S.J."/>
            <person name="Klenk H.-P."/>
            <person name="Labutti K."/>
            <person name="Lapidus A."/>
            <person name="Lindquist E."/>
            <person name="Lipzen A."/>
            <person name="Meier-Kolthoff J.P."/>
            <person name="Ohm R.A."/>
            <person name="Otillar R.P."/>
            <person name="Pangilinan J."/>
            <person name="Peng Y."/>
            <person name="Rokas A."/>
            <person name="Rosa C.A."/>
            <person name="Scheuner C."/>
            <person name="Sibirny A.A."/>
            <person name="Slot J.C."/>
            <person name="Stielow J.B."/>
            <person name="Sun H."/>
            <person name="Kurtzman C.P."/>
            <person name="Blackwell M."/>
            <person name="Grigoriev I.V."/>
            <person name="Jeffries T.W."/>
        </authorList>
    </citation>
    <scope>NUCLEOTIDE SEQUENCE [LARGE SCALE GENOMIC DNA]</scope>
    <source>
        <strain evidence="20">NRRL YB-2248</strain>
    </source>
</reference>
<dbReference type="STRING" id="983967.A0A1E4SYR3"/>
<evidence type="ECO:0000256" key="2">
    <source>
        <dbReference type="ARBA" id="ARBA00004917"/>
    </source>
</evidence>
<dbReference type="AlphaFoldDB" id="A0A1E4SYR3"/>
<evidence type="ECO:0000313" key="19">
    <source>
        <dbReference type="EMBL" id="ODV84620.1"/>
    </source>
</evidence>
<keyword evidence="12" id="KW-0539">Nucleus</keyword>
<dbReference type="InterPro" id="IPR034353">
    <property type="entry name" value="ABT1/ESF2_RRM"/>
</dbReference>
<dbReference type="GO" id="GO:0034462">
    <property type="term" value="P:small-subunit processome assembly"/>
    <property type="evidence" value="ECO:0007669"/>
    <property type="project" value="TreeGrafter"/>
</dbReference>
<evidence type="ECO:0000256" key="9">
    <source>
        <dbReference type="ARBA" id="ARBA00022619"/>
    </source>
</evidence>
<dbReference type="GO" id="GO:0009231">
    <property type="term" value="P:riboflavin biosynthetic process"/>
    <property type="evidence" value="ECO:0007669"/>
    <property type="project" value="UniProtKB-UniPathway"/>
</dbReference>
<dbReference type="PANTHER" id="PTHR12311:SF7">
    <property type="entry name" value="ACTIVATOR OF BASAL TRANSCRIPTION 1"/>
    <property type="match status" value="1"/>
</dbReference>
<dbReference type="NCBIfam" id="TIGR00114">
    <property type="entry name" value="lumazine-synth"/>
    <property type="match status" value="1"/>
</dbReference>
<feature type="region of interest" description="Disordered" evidence="17">
    <location>
        <begin position="454"/>
        <end position="497"/>
    </location>
</feature>
<dbReference type="GO" id="GO:0000480">
    <property type="term" value="P:endonucleolytic cleavage in 5'-ETS of tricistronic rRNA transcript (SSU-rRNA, 5.8S rRNA, LSU-rRNA)"/>
    <property type="evidence" value="ECO:0007669"/>
    <property type="project" value="TreeGrafter"/>
</dbReference>
<feature type="compositionally biased region" description="Low complexity" evidence="17">
    <location>
        <begin position="189"/>
        <end position="198"/>
    </location>
</feature>
<dbReference type="PANTHER" id="PTHR12311">
    <property type="entry name" value="ACTIVATOR OF BASAL TRANSCRIPTION 1"/>
    <property type="match status" value="1"/>
</dbReference>
<evidence type="ECO:0000256" key="16">
    <source>
        <dbReference type="PROSITE-ProRule" id="PRU00176"/>
    </source>
</evidence>
<evidence type="ECO:0000256" key="13">
    <source>
        <dbReference type="ARBA" id="ARBA00032634"/>
    </source>
</evidence>
<evidence type="ECO:0000256" key="12">
    <source>
        <dbReference type="ARBA" id="ARBA00023242"/>
    </source>
</evidence>
<sequence length="508" mass="57075">MAVAGLGELDQTYDGSKYKIGIIHARWNKKIIDNLVAGAVLRLKELGVKEENIIVESVPGAFELPLGAQGMFIKHQVDAVIPIGCLIKGSTMHFEYICESVTRAIMDLQFKVNKPVIFGVLTCLTEEQAEARAGLIQGEMHNHGEDWGACAVEMVAKWVGSKTEMAKLVDKKVNGRSTEDLPKGKEQVESSNQFNNNSDSEDDFISDDDDDDDGHQFLNKVTKKKQVVQKFENRDSEDDESDEILSSDEEGEAAYAEIDDELQATADEIAKQLTEDSGKSIGKKKIKKLTPEQLAKEEKKIAKTGVIYLSSIPPYMKPAKLRQIMSKFGKVGRLYLKQEEQSVYKSRIKTGGNKKKKYDEGWCEFINKKDAKLATVTLNGNTLGGKKGSFYYDDVMNVKYLKGFKWSDLTNAMNKEIEVRENRLQAELSQSHKLNKSFIKNVETNKMIENIKKKRKTDDDDGEVDIRRNFKQRSVTTNRAGADDKHKDTNNSSTTANTKLNNVLNSIF</sequence>
<feature type="region of interest" description="Disordered" evidence="17">
    <location>
        <begin position="170"/>
        <end position="216"/>
    </location>
</feature>
<dbReference type="Gene3D" id="3.30.70.330">
    <property type="match status" value="1"/>
</dbReference>
<dbReference type="GO" id="GO:0003723">
    <property type="term" value="F:RNA binding"/>
    <property type="evidence" value="ECO:0007669"/>
    <property type="project" value="UniProtKB-UniRule"/>
</dbReference>
<evidence type="ECO:0000256" key="15">
    <source>
        <dbReference type="ARBA" id="ARBA00072606"/>
    </source>
</evidence>
<dbReference type="InterPro" id="IPR035979">
    <property type="entry name" value="RBD_domain_sf"/>
</dbReference>
<dbReference type="SUPFAM" id="SSF52121">
    <property type="entry name" value="Lumazine synthase"/>
    <property type="match status" value="1"/>
</dbReference>
<dbReference type="HAMAP" id="MF_00178">
    <property type="entry name" value="Lumazine_synth"/>
    <property type="match status" value="1"/>
</dbReference>
<dbReference type="UniPathway" id="UPA00275">
    <property type="reaction ID" value="UER00404"/>
</dbReference>
<keyword evidence="20" id="KW-1185">Reference proteome</keyword>
<evidence type="ECO:0000256" key="4">
    <source>
        <dbReference type="ARBA" id="ARBA00007424"/>
    </source>
</evidence>
<dbReference type="EMBL" id="KV453856">
    <property type="protein sequence ID" value="ODV84620.1"/>
    <property type="molecule type" value="Genomic_DNA"/>
</dbReference>
<dbReference type="GO" id="GO:0000447">
    <property type="term" value="P:endonucleolytic cleavage in ITS1 to separate SSU-rRNA from 5.8S rRNA and LSU-rRNA from tricistronic rRNA transcript (SSU-rRNA, 5.8S rRNA, LSU-rRNA)"/>
    <property type="evidence" value="ECO:0007669"/>
    <property type="project" value="TreeGrafter"/>
</dbReference>
<evidence type="ECO:0000256" key="5">
    <source>
        <dbReference type="ARBA" id="ARBA00011255"/>
    </source>
</evidence>
<dbReference type="GO" id="GO:0009349">
    <property type="term" value="C:riboflavin synthase complex"/>
    <property type="evidence" value="ECO:0007669"/>
    <property type="project" value="InterPro"/>
</dbReference>
<comment type="subcellular location">
    <subcellularLocation>
        <location evidence="1">Nucleus</location>
        <location evidence="1">Nucleolus</location>
    </subcellularLocation>
</comment>
<keyword evidence="10" id="KW-0808">Transferase</keyword>
<comment type="similarity">
    <text evidence="4">Belongs to the DMRL synthase family.</text>
</comment>
<evidence type="ECO:0000256" key="8">
    <source>
        <dbReference type="ARBA" id="ARBA00021800"/>
    </source>
</evidence>
<gene>
    <name evidence="19" type="ORF">CANARDRAFT_29144</name>
</gene>
<dbReference type="CDD" id="cd12263">
    <property type="entry name" value="RRM_ABT1_like"/>
    <property type="match status" value="1"/>
</dbReference>
<dbReference type="PROSITE" id="PS50102">
    <property type="entry name" value="RRM"/>
    <property type="match status" value="1"/>
</dbReference>
<evidence type="ECO:0000256" key="17">
    <source>
        <dbReference type="SAM" id="MobiDB-lite"/>
    </source>
</evidence>
<evidence type="ECO:0000256" key="10">
    <source>
        <dbReference type="ARBA" id="ARBA00022679"/>
    </source>
</evidence>
<feature type="compositionally biased region" description="Acidic residues" evidence="17">
    <location>
        <begin position="199"/>
        <end position="213"/>
    </location>
</feature>
<dbReference type="CDD" id="cd09209">
    <property type="entry name" value="Lumazine_synthase-I"/>
    <property type="match status" value="1"/>
</dbReference>
<dbReference type="OrthoDB" id="2965at2759"/>